<dbReference type="RefSeq" id="WP_084139307.1">
    <property type="nucleotide sequence ID" value="NZ_FRCP01000016.1"/>
</dbReference>
<dbReference type="Pfam" id="PF00005">
    <property type="entry name" value="ABC_tran"/>
    <property type="match status" value="1"/>
</dbReference>
<dbReference type="PROSITE" id="PS50893">
    <property type="entry name" value="ABC_TRANSPORTER_2"/>
    <property type="match status" value="1"/>
</dbReference>
<dbReference type="InterPro" id="IPR027417">
    <property type="entry name" value="P-loop_NTPase"/>
</dbReference>
<comment type="similarity">
    <text evidence="1">Belongs to the ABC transporter superfamily.</text>
</comment>
<organism evidence="6 7">
    <name type="scientific">Anaerosporobacter mobilis DSM 15930</name>
    <dbReference type="NCBI Taxonomy" id="1120996"/>
    <lineage>
        <taxon>Bacteria</taxon>
        <taxon>Bacillati</taxon>
        <taxon>Bacillota</taxon>
        <taxon>Clostridia</taxon>
        <taxon>Lachnospirales</taxon>
        <taxon>Lachnospiraceae</taxon>
        <taxon>Anaerosporobacter</taxon>
    </lineage>
</organism>
<reference evidence="6 7" key="1">
    <citation type="submission" date="2016-11" db="EMBL/GenBank/DDBJ databases">
        <authorList>
            <person name="Jaros S."/>
            <person name="Januszkiewicz K."/>
            <person name="Wedrychowicz H."/>
        </authorList>
    </citation>
    <scope>NUCLEOTIDE SEQUENCE [LARGE SCALE GENOMIC DNA]</scope>
    <source>
        <strain evidence="6 7">DSM 15930</strain>
    </source>
</reference>
<evidence type="ECO:0000256" key="2">
    <source>
        <dbReference type="ARBA" id="ARBA00022448"/>
    </source>
</evidence>
<dbReference type="Proteomes" id="UP000184038">
    <property type="component" value="Unassembled WGS sequence"/>
</dbReference>
<accession>A0A1M7LC04</accession>
<sequence>MVIIMLEIQDLSKEYDTHMVLDSMKLHIQKGELFGLVGPNGAGKTTMIKIIAGLLEPDAGLVMIDGKRTTTKERRTHAKIGYMPDYSGTYPNLTVYEYMDFYTQMNGYKGKDAKKKIEENLELVNLYSKKEEYVDVLSRGIKQRLCLARCLISEPELLLLDEPTSGLDPRARNDIRMILNTLREKGKTIIISSHLLHDLSKMCSHIGILDKGKMITQGPVEDILQMEEQAKPLRIRFTEVNASLLKFLDSHALINNLTIDGAQATMHFQGDSMEEAKLLTALIRNGAGICYFAREEGSLERLFLQITKGE</sequence>
<keyword evidence="4 6" id="KW-0067">ATP-binding</keyword>
<evidence type="ECO:0000313" key="6">
    <source>
        <dbReference type="EMBL" id="SHM75563.1"/>
    </source>
</evidence>
<dbReference type="PANTHER" id="PTHR43335:SF3">
    <property type="entry name" value="ABC TRANSPORTER"/>
    <property type="match status" value="1"/>
</dbReference>
<dbReference type="SMART" id="SM00382">
    <property type="entry name" value="AAA"/>
    <property type="match status" value="1"/>
</dbReference>
<dbReference type="OrthoDB" id="9804819at2"/>
<keyword evidence="3" id="KW-0547">Nucleotide-binding</keyword>
<dbReference type="EMBL" id="FRCP01000016">
    <property type="protein sequence ID" value="SHM75563.1"/>
    <property type="molecule type" value="Genomic_DNA"/>
</dbReference>
<dbReference type="CDD" id="cd03230">
    <property type="entry name" value="ABC_DR_subfamily_A"/>
    <property type="match status" value="1"/>
</dbReference>
<feature type="domain" description="ABC transporter" evidence="5">
    <location>
        <begin position="6"/>
        <end position="236"/>
    </location>
</feature>
<evidence type="ECO:0000256" key="1">
    <source>
        <dbReference type="ARBA" id="ARBA00005417"/>
    </source>
</evidence>
<dbReference type="GO" id="GO:0016887">
    <property type="term" value="F:ATP hydrolysis activity"/>
    <property type="evidence" value="ECO:0007669"/>
    <property type="project" value="InterPro"/>
</dbReference>
<dbReference type="AlphaFoldDB" id="A0A1M7LC04"/>
<dbReference type="STRING" id="1120996.SAMN02746066_03169"/>
<dbReference type="SUPFAM" id="SSF52540">
    <property type="entry name" value="P-loop containing nucleoside triphosphate hydrolases"/>
    <property type="match status" value="1"/>
</dbReference>
<dbReference type="InterPro" id="IPR003593">
    <property type="entry name" value="AAA+_ATPase"/>
</dbReference>
<proteinExistence type="inferred from homology"/>
<dbReference type="InterPro" id="IPR003439">
    <property type="entry name" value="ABC_transporter-like_ATP-bd"/>
</dbReference>
<evidence type="ECO:0000313" key="7">
    <source>
        <dbReference type="Proteomes" id="UP000184038"/>
    </source>
</evidence>
<keyword evidence="7" id="KW-1185">Reference proteome</keyword>
<name>A0A1M7LC04_9FIRM</name>
<evidence type="ECO:0000259" key="5">
    <source>
        <dbReference type="PROSITE" id="PS50893"/>
    </source>
</evidence>
<gene>
    <name evidence="6" type="ORF">SAMN02746066_03169</name>
</gene>
<evidence type="ECO:0000256" key="3">
    <source>
        <dbReference type="ARBA" id="ARBA00022741"/>
    </source>
</evidence>
<dbReference type="GO" id="GO:0005524">
    <property type="term" value="F:ATP binding"/>
    <property type="evidence" value="ECO:0007669"/>
    <property type="project" value="UniProtKB-KW"/>
</dbReference>
<dbReference type="PANTHER" id="PTHR43335">
    <property type="entry name" value="ABC TRANSPORTER, ATP-BINDING PROTEIN"/>
    <property type="match status" value="1"/>
</dbReference>
<keyword evidence="2" id="KW-0813">Transport</keyword>
<protein>
    <submittedName>
        <fullName evidence="6">ABC-2 type transport system ATP-binding protein</fullName>
    </submittedName>
</protein>
<evidence type="ECO:0000256" key="4">
    <source>
        <dbReference type="ARBA" id="ARBA00022840"/>
    </source>
</evidence>
<dbReference type="Gene3D" id="3.40.50.300">
    <property type="entry name" value="P-loop containing nucleotide triphosphate hydrolases"/>
    <property type="match status" value="1"/>
</dbReference>